<reference evidence="1 2" key="1">
    <citation type="journal article" date="2019" name="Int. J. Syst. Evol. Microbiol.">
        <title>The Global Catalogue of Microorganisms (GCM) 10K type strain sequencing project: providing services to taxonomists for standard genome sequencing and annotation.</title>
        <authorList>
            <consortium name="The Broad Institute Genomics Platform"/>
            <consortium name="The Broad Institute Genome Sequencing Center for Infectious Disease"/>
            <person name="Wu L."/>
            <person name="Ma J."/>
        </authorList>
    </citation>
    <scope>NUCLEOTIDE SEQUENCE [LARGE SCALE GENOMIC DNA]</scope>
    <source>
        <strain evidence="1 2">RDMS1</strain>
    </source>
</reference>
<dbReference type="EMBL" id="JBHTAX010000005">
    <property type="protein sequence ID" value="MFC7192675.1"/>
    <property type="molecule type" value="Genomic_DNA"/>
</dbReference>
<organism evidence="1 2">
    <name type="scientific">Halocatena marina</name>
    <dbReference type="NCBI Taxonomy" id="2934937"/>
    <lineage>
        <taxon>Archaea</taxon>
        <taxon>Methanobacteriati</taxon>
        <taxon>Methanobacteriota</taxon>
        <taxon>Stenosarchaea group</taxon>
        <taxon>Halobacteria</taxon>
        <taxon>Halobacteriales</taxon>
        <taxon>Natronomonadaceae</taxon>
        <taxon>Halocatena</taxon>
    </lineage>
</organism>
<dbReference type="RefSeq" id="WP_264556675.1">
    <property type="nucleotide sequence ID" value="NZ_CP109981.1"/>
</dbReference>
<dbReference type="Proteomes" id="UP001596417">
    <property type="component" value="Unassembled WGS sequence"/>
</dbReference>
<dbReference type="GeneID" id="76202374"/>
<proteinExistence type="predicted"/>
<evidence type="ECO:0000313" key="1">
    <source>
        <dbReference type="EMBL" id="MFC7192675.1"/>
    </source>
</evidence>
<keyword evidence="2" id="KW-1185">Reference proteome</keyword>
<name>A0ABD5YZM3_9EURY</name>
<dbReference type="AlphaFoldDB" id="A0ABD5YZM3"/>
<gene>
    <name evidence="1" type="ORF">ACFQL7_24615</name>
</gene>
<comment type="caution">
    <text evidence="1">The sequence shown here is derived from an EMBL/GenBank/DDBJ whole genome shotgun (WGS) entry which is preliminary data.</text>
</comment>
<sequence length="41" mass="4521">MRPVPLAYRQLGEQQLAEAKQTFEDAGITVVPADDTDDDES</sequence>
<protein>
    <submittedName>
        <fullName evidence="1">Uncharacterized protein</fullName>
    </submittedName>
</protein>
<evidence type="ECO:0000313" key="2">
    <source>
        <dbReference type="Proteomes" id="UP001596417"/>
    </source>
</evidence>
<accession>A0ABD5YZM3</accession>